<gene>
    <name evidence="8" type="primary">dnaA</name>
    <name evidence="14" type="ORF">A3A93_03780</name>
</gene>
<dbReference type="HAMAP" id="MF_00377">
    <property type="entry name" value="DnaA_bact"/>
    <property type="match status" value="1"/>
</dbReference>
<evidence type="ECO:0000256" key="5">
    <source>
        <dbReference type="ARBA" id="ARBA00022840"/>
    </source>
</evidence>
<evidence type="ECO:0000259" key="12">
    <source>
        <dbReference type="SMART" id="SM00382"/>
    </source>
</evidence>
<evidence type="ECO:0000256" key="9">
    <source>
        <dbReference type="NCBIfam" id="TIGR00362"/>
    </source>
</evidence>
<evidence type="ECO:0000256" key="6">
    <source>
        <dbReference type="ARBA" id="ARBA00023121"/>
    </source>
</evidence>
<accession>A0A1F7IYX2</accession>
<dbReference type="Pfam" id="PF00308">
    <property type="entry name" value="Bac_DnaA"/>
    <property type="match status" value="1"/>
</dbReference>
<comment type="similarity">
    <text evidence="1 8 11">Belongs to the DnaA family.</text>
</comment>
<comment type="domain">
    <text evidence="8">Domain I is involved in oligomerization and binding regulators, domain II is flexibile and of varying length in different bacteria, domain III forms the AAA+ region, while domain IV binds dsDNA.</text>
</comment>
<feature type="domain" description="Chromosomal replication initiator DnaA C-terminal" evidence="13">
    <location>
        <begin position="348"/>
        <end position="417"/>
    </location>
</feature>
<dbReference type="GO" id="GO:0006275">
    <property type="term" value="P:regulation of DNA replication"/>
    <property type="evidence" value="ECO:0007669"/>
    <property type="project" value="UniProtKB-UniRule"/>
</dbReference>
<dbReference type="AlphaFoldDB" id="A0A1F7IYX2"/>
<dbReference type="Proteomes" id="UP000177141">
    <property type="component" value="Unassembled WGS sequence"/>
</dbReference>
<comment type="subunit">
    <text evidence="8">Oligomerizes as a right-handed, spiral filament on DNA at oriC.</text>
</comment>
<dbReference type="GO" id="GO:0006270">
    <property type="term" value="P:DNA replication initiation"/>
    <property type="evidence" value="ECO:0007669"/>
    <property type="project" value="UniProtKB-UniRule"/>
</dbReference>
<feature type="region of interest" description="Domain I, interacts with DnaA modulators" evidence="8">
    <location>
        <begin position="1"/>
        <end position="84"/>
    </location>
</feature>
<evidence type="ECO:0000256" key="4">
    <source>
        <dbReference type="ARBA" id="ARBA00022741"/>
    </source>
</evidence>
<dbReference type="Pfam" id="PF08299">
    <property type="entry name" value="Bac_DnaA_C"/>
    <property type="match status" value="1"/>
</dbReference>
<dbReference type="GO" id="GO:0005737">
    <property type="term" value="C:cytoplasm"/>
    <property type="evidence" value="ECO:0007669"/>
    <property type="project" value="UniProtKB-SubCell"/>
</dbReference>
<feature type="domain" description="AAA+ ATPase" evidence="12">
    <location>
        <begin position="138"/>
        <end position="266"/>
    </location>
</feature>
<comment type="caution">
    <text evidence="8">Lacks conserved residue(s) required for the propagation of feature annotation.</text>
</comment>
<dbReference type="PRINTS" id="PR00051">
    <property type="entry name" value="DNAA"/>
</dbReference>
<dbReference type="InterPro" id="IPR013317">
    <property type="entry name" value="DnaA_dom"/>
</dbReference>
<organism evidence="14 15">
    <name type="scientific">Candidatus Roizmanbacteria bacterium RIFCSPLOWO2_01_FULL_38_12</name>
    <dbReference type="NCBI Taxonomy" id="1802061"/>
    <lineage>
        <taxon>Bacteria</taxon>
        <taxon>Candidatus Roizmaniibacteriota</taxon>
    </lineage>
</organism>
<keyword evidence="3 8" id="KW-0235">DNA replication</keyword>
<dbReference type="STRING" id="1802061.A3A93_03780"/>
<evidence type="ECO:0000256" key="10">
    <source>
        <dbReference type="RuleBase" id="RU000577"/>
    </source>
</evidence>
<keyword evidence="6 8" id="KW-0446">Lipid-binding</keyword>
<evidence type="ECO:0000256" key="7">
    <source>
        <dbReference type="ARBA" id="ARBA00023125"/>
    </source>
</evidence>
<evidence type="ECO:0000313" key="15">
    <source>
        <dbReference type="Proteomes" id="UP000177141"/>
    </source>
</evidence>
<feature type="binding site" evidence="8">
    <location>
        <position position="152"/>
    </location>
    <ligand>
        <name>ATP</name>
        <dbReference type="ChEBI" id="CHEBI:30616"/>
    </ligand>
</feature>
<dbReference type="InterPro" id="IPR038454">
    <property type="entry name" value="DnaA_N_sf"/>
</dbReference>
<reference evidence="14 15" key="1">
    <citation type="journal article" date="2016" name="Nat. Commun.">
        <title>Thousands of microbial genomes shed light on interconnected biogeochemical processes in an aquifer system.</title>
        <authorList>
            <person name="Anantharaman K."/>
            <person name="Brown C.T."/>
            <person name="Hug L.A."/>
            <person name="Sharon I."/>
            <person name="Castelle C.J."/>
            <person name="Probst A.J."/>
            <person name="Thomas B.C."/>
            <person name="Singh A."/>
            <person name="Wilkins M.J."/>
            <person name="Karaoz U."/>
            <person name="Brodie E.L."/>
            <person name="Williams K.H."/>
            <person name="Hubbard S.S."/>
            <person name="Banfield J.F."/>
        </authorList>
    </citation>
    <scope>NUCLEOTIDE SEQUENCE [LARGE SCALE GENOMIC DNA]</scope>
</reference>
<evidence type="ECO:0000313" key="14">
    <source>
        <dbReference type="EMBL" id="OGK48560.1"/>
    </source>
</evidence>
<dbReference type="PANTHER" id="PTHR30050">
    <property type="entry name" value="CHROMOSOMAL REPLICATION INITIATOR PROTEIN DNAA"/>
    <property type="match status" value="1"/>
</dbReference>
<keyword evidence="4 8" id="KW-0547">Nucleotide-binding</keyword>
<comment type="caution">
    <text evidence="14">The sequence shown here is derived from an EMBL/GenBank/DDBJ whole genome shotgun (WGS) entry which is preliminary data.</text>
</comment>
<protein>
    <recommendedName>
        <fullName evidence="8 9">Chromosomal replication initiator protein DnaA</fullName>
    </recommendedName>
</protein>
<dbReference type="Gene3D" id="3.30.300.180">
    <property type="match status" value="1"/>
</dbReference>
<dbReference type="GO" id="GO:0005886">
    <property type="term" value="C:plasma membrane"/>
    <property type="evidence" value="ECO:0007669"/>
    <property type="project" value="TreeGrafter"/>
</dbReference>
<feature type="binding site" evidence="8">
    <location>
        <position position="153"/>
    </location>
    <ligand>
        <name>ATP</name>
        <dbReference type="ChEBI" id="CHEBI:30616"/>
    </ligand>
</feature>
<evidence type="ECO:0000256" key="11">
    <source>
        <dbReference type="RuleBase" id="RU004227"/>
    </source>
</evidence>
<sequence>MELSFWKSFLESNRDLKNKNRIFYSIINSLIPIEMNNDEIIISCDSDGARKYIINNKKAELEEMISAHAGRKITLSFVVKEKKTTKEMPLLNFQPSVEDVFRKAGLDTHHNFDNFAVSTTNQVAFAASQAVAQNPGTSYNPLFLYGGVGVGKTHLAQAIAHNILNENKENKVIFCSGERFMNDLIESIREKNTPKFRKKYRSLKLIIVDDIQFIAGKQTVQEEFFHTFNSIVSAGGQVVLTSDRQPHEIRNLEDRLRSRFSGGLIVDIQQPNFELRSAILLIKAREKNIKIDIEAANAIAETVLDTRSLEGTLLSLYARALDSQKNIDLMVVENFFQNTKEQTKKRLNPQDIIKRVCTFYNVKQSHLKSTSRVSRIALVRQIVMYLLRKQLDLNLEEVAYITKRKDHTTVIYAVSKIENMLMRDSSFKGEIDSIVQSLSLST</sequence>
<dbReference type="SMART" id="SM00760">
    <property type="entry name" value="Bac_DnaA_C"/>
    <property type="match status" value="1"/>
</dbReference>
<evidence type="ECO:0000256" key="2">
    <source>
        <dbReference type="ARBA" id="ARBA00022490"/>
    </source>
</evidence>
<dbReference type="Gene3D" id="1.10.8.60">
    <property type="match status" value="1"/>
</dbReference>
<dbReference type="SUPFAM" id="SSF52540">
    <property type="entry name" value="P-loop containing nucleoside triphosphate hydrolases"/>
    <property type="match status" value="1"/>
</dbReference>
<dbReference type="PANTHER" id="PTHR30050:SF2">
    <property type="entry name" value="CHROMOSOMAL REPLICATION INITIATOR PROTEIN DNAA"/>
    <property type="match status" value="1"/>
</dbReference>
<feature type="binding site" evidence="8">
    <location>
        <position position="149"/>
    </location>
    <ligand>
        <name>ATP</name>
        <dbReference type="ChEBI" id="CHEBI:30616"/>
    </ligand>
</feature>
<dbReference type="CDD" id="cd00009">
    <property type="entry name" value="AAA"/>
    <property type="match status" value="1"/>
</dbReference>
<dbReference type="InterPro" id="IPR003593">
    <property type="entry name" value="AAA+_ATPase"/>
</dbReference>
<evidence type="ECO:0000256" key="8">
    <source>
        <dbReference type="HAMAP-Rule" id="MF_00377"/>
    </source>
</evidence>
<dbReference type="InterPro" id="IPR010921">
    <property type="entry name" value="Trp_repressor/repl_initiator"/>
</dbReference>
<feature type="binding site" evidence="8">
    <location>
        <position position="151"/>
    </location>
    <ligand>
        <name>ATP</name>
        <dbReference type="ChEBI" id="CHEBI:30616"/>
    </ligand>
</feature>
<dbReference type="SUPFAM" id="SSF48295">
    <property type="entry name" value="TrpR-like"/>
    <property type="match status" value="1"/>
</dbReference>
<feature type="region of interest" description="Domain IV, binds dsDNA" evidence="8">
    <location>
        <begin position="321"/>
        <end position="442"/>
    </location>
</feature>
<evidence type="ECO:0000259" key="13">
    <source>
        <dbReference type="SMART" id="SM00760"/>
    </source>
</evidence>
<dbReference type="Gene3D" id="1.10.1750.10">
    <property type="match status" value="1"/>
</dbReference>
<dbReference type="EMBL" id="MGAL01000013">
    <property type="protein sequence ID" value="OGK48560.1"/>
    <property type="molecule type" value="Genomic_DNA"/>
</dbReference>
<dbReference type="GO" id="GO:0003688">
    <property type="term" value="F:DNA replication origin binding"/>
    <property type="evidence" value="ECO:0007669"/>
    <property type="project" value="UniProtKB-UniRule"/>
</dbReference>
<evidence type="ECO:0000256" key="3">
    <source>
        <dbReference type="ARBA" id="ARBA00022705"/>
    </source>
</evidence>
<dbReference type="FunFam" id="3.40.50.300:FF:000668">
    <property type="entry name" value="Chromosomal replication initiator protein DnaA"/>
    <property type="match status" value="1"/>
</dbReference>
<evidence type="ECO:0000256" key="1">
    <source>
        <dbReference type="ARBA" id="ARBA00006583"/>
    </source>
</evidence>
<name>A0A1F7IYX2_9BACT</name>
<dbReference type="InterPro" id="IPR020591">
    <property type="entry name" value="Chromosome_initiator_DnaA-like"/>
</dbReference>
<dbReference type="Gene3D" id="3.40.50.300">
    <property type="entry name" value="P-loop containing nucleotide triphosphate hydrolases"/>
    <property type="match status" value="1"/>
</dbReference>
<proteinExistence type="inferred from homology"/>
<keyword evidence="7 8" id="KW-0238">DNA-binding</keyword>
<dbReference type="SMART" id="SM00382">
    <property type="entry name" value="AAA"/>
    <property type="match status" value="1"/>
</dbReference>
<keyword evidence="5 8" id="KW-0067">ATP-binding</keyword>
<dbReference type="InterPro" id="IPR027417">
    <property type="entry name" value="P-loop_NTPase"/>
</dbReference>
<comment type="function">
    <text evidence="8 10">Plays an essential role in the initiation and regulation of chromosomal replication. ATP-DnaA binds to the origin of replication (oriC) to initiate formation of the DNA replication initiation complex once per cell cycle. Binds the DnaA box (a 9 base pair repeat at the origin) and separates the double-stranded (ds)DNA. Forms a right-handed helical filament on oriC DNA; dsDNA binds to the exterior of the filament while single-stranded (ss)DNA is stabiized in the filament's interior. The ATP-DnaA-oriC complex binds and stabilizes one strand of the AT-rich DNA unwinding element (DUE), permitting loading of DNA polymerase. After initiation quickly degrades to an ADP-DnaA complex that is not apt for DNA replication. Binds acidic phospholipids.</text>
</comment>
<dbReference type="NCBIfam" id="TIGR00362">
    <property type="entry name" value="DnaA"/>
    <property type="match status" value="1"/>
</dbReference>
<dbReference type="GO" id="GO:0005524">
    <property type="term" value="F:ATP binding"/>
    <property type="evidence" value="ECO:0007669"/>
    <property type="project" value="UniProtKB-UniRule"/>
</dbReference>
<dbReference type="GO" id="GO:0008289">
    <property type="term" value="F:lipid binding"/>
    <property type="evidence" value="ECO:0007669"/>
    <property type="project" value="UniProtKB-KW"/>
</dbReference>
<dbReference type="CDD" id="cd06571">
    <property type="entry name" value="Bac_DnaA_C"/>
    <property type="match status" value="1"/>
</dbReference>
<comment type="subcellular location">
    <subcellularLocation>
        <location evidence="8">Cytoplasm</location>
    </subcellularLocation>
</comment>
<dbReference type="InterPro" id="IPR013159">
    <property type="entry name" value="DnaA_C"/>
</dbReference>
<keyword evidence="2 8" id="KW-0963">Cytoplasm</keyword>
<dbReference type="InterPro" id="IPR001957">
    <property type="entry name" value="Chromosome_initiator_DnaA"/>
</dbReference>